<evidence type="ECO:0000313" key="2">
    <source>
        <dbReference type="EMBL" id="ANY70984.1"/>
    </source>
</evidence>
<dbReference type="InterPro" id="IPR036736">
    <property type="entry name" value="ACP-like_sf"/>
</dbReference>
<dbReference type="PROSITE" id="PS50075">
    <property type="entry name" value="CARRIER"/>
    <property type="match status" value="1"/>
</dbReference>
<proteinExistence type="predicted"/>
<dbReference type="InterPro" id="IPR009081">
    <property type="entry name" value="PP-bd_ACP"/>
</dbReference>
<dbReference type="RefSeq" id="WP_099521808.1">
    <property type="nucleotide sequence ID" value="NZ_CP016808.1"/>
</dbReference>
<organism evidence="2">
    <name type="scientific">Paenibacillus sp. BIHB 4019</name>
    <dbReference type="NCBI Taxonomy" id="1870819"/>
    <lineage>
        <taxon>Bacteria</taxon>
        <taxon>Bacillati</taxon>
        <taxon>Bacillota</taxon>
        <taxon>Bacilli</taxon>
        <taxon>Bacillales</taxon>
        <taxon>Paenibacillaceae</taxon>
        <taxon>Paenibacillus</taxon>
    </lineage>
</organism>
<feature type="domain" description="Carrier" evidence="1">
    <location>
        <begin position="6"/>
        <end position="89"/>
    </location>
</feature>
<name>A0A1B2DTE7_9BACL</name>
<dbReference type="SUPFAM" id="SSF47336">
    <property type="entry name" value="ACP-like"/>
    <property type="match status" value="1"/>
</dbReference>
<sequence>MENVQLSIENQIKNMIVTKFGLDISPEEINDDDPLFDVNEQGEGLDLDSVDALELAVGLKELFGVKPQSSDMSVFKSVRSIADVIRSTIGD</sequence>
<accession>A0A1B2DTE7</accession>
<dbReference type="AlphaFoldDB" id="A0A1B2DTE7"/>
<dbReference type="Pfam" id="PF00550">
    <property type="entry name" value="PP-binding"/>
    <property type="match status" value="1"/>
</dbReference>
<gene>
    <name evidence="2" type="ORF">BBD42_25385</name>
</gene>
<protein>
    <recommendedName>
        <fullName evidence="1">Carrier domain-containing protein</fullName>
    </recommendedName>
</protein>
<dbReference type="EMBL" id="CP016808">
    <property type="protein sequence ID" value="ANY70984.1"/>
    <property type="molecule type" value="Genomic_DNA"/>
</dbReference>
<reference evidence="2" key="1">
    <citation type="submission" date="2016-08" db="EMBL/GenBank/DDBJ databases">
        <title>Complete Genome Seqeunce of Paenibacillus sp. BIHB 4019 from tea rhizoplane.</title>
        <authorList>
            <person name="Thakur R."/>
            <person name="Swarnkar M.K."/>
            <person name="Gulati A."/>
        </authorList>
    </citation>
    <scope>NUCLEOTIDE SEQUENCE [LARGE SCALE GENOMIC DNA]</scope>
    <source>
        <strain evidence="2">BIHB4019</strain>
    </source>
</reference>
<evidence type="ECO:0000259" key="1">
    <source>
        <dbReference type="PROSITE" id="PS50075"/>
    </source>
</evidence>
<dbReference type="Gene3D" id="1.10.1200.10">
    <property type="entry name" value="ACP-like"/>
    <property type="match status" value="1"/>
</dbReference>